<comment type="caution">
    <text evidence="1">The sequence shown here is derived from an EMBL/GenBank/DDBJ whole genome shotgun (WGS) entry which is preliminary data.</text>
</comment>
<name>A0A8T0SKQ9_PANVG</name>
<evidence type="ECO:0000313" key="1">
    <source>
        <dbReference type="EMBL" id="KAG2597076.1"/>
    </source>
</evidence>
<protein>
    <submittedName>
        <fullName evidence="1">Uncharacterized protein</fullName>
    </submittedName>
</protein>
<sequence length="217" mass="22893">MPRLGLRAYKGRALVSRDPPASPLSLGTRNAAASTCIALLPRGPPCALRATTRRPRPSAAACLFAKPRLWAISVGAAGGSTPSPTCRRPFARAPLAAGAARPLLHVRVRPRYSSSPERAPPPAVSCRFVAAVTRIANPRPPRRSLRRAEAVSPALVAPPSPDTAVRPRAAVRGAAPALVAAGQFQVIPRTPVDGEFHKRDCLFLLSLFPSHHGLSCI</sequence>
<dbReference type="EMBL" id="CM029045">
    <property type="protein sequence ID" value="KAG2597076.1"/>
    <property type="molecule type" value="Genomic_DNA"/>
</dbReference>
<accession>A0A8T0SKQ9</accession>
<dbReference type="Proteomes" id="UP000823388">
    <property type="component" value="Chromosome 5K"/>
</dbReference>
<reference evidence="1" key="1">
    <citation type="submission" date="2020-05" db="EMBL/GenBank/DDBJ databases">
        <title>WGS assembly of Panicum virgatum.</title>
        <authorList>
            <person name="Lovell J.T."/>
            <person name="Jenkins J."/>
            <person name="Shu S."/>
            <person name="Juenger T.E."/>
            <person name="Schmutz J."/>
        </authorList>
    </citation>
    <scope>NUCLEOTIDE SEQUENCE</scope>
    <source>
        <strain evidence="1">AP13</strain>
    </source>
</reference>
<evidence type="ECO:0000313" key="2">
    <source>
        <dbReference type="Proteomes" id="UP000823388"/>
    </source>
</evidence>
<dbReference type="AlphaFoldDB" id="A0A8T0SKQ9"/>
<keyword evidence="2" id="KW-1185">Reference proteome</keyword>
<organism evidence="1 2">
    <name type="scientific">Panicum virgatum</name>
    <name type="common">Blackwell switchgrass</name>
    <dbReference type="NCBI Taxonomy" id="38727"/>
    <lineage>
        <taxon>Eukaryota</taxon>
        <taxon>Viridiplantae</taxon>
        <taxon>Streptophyta</taxon>
        <taxon>Embryophyta</taxon>
        <taxon>Tracheophyta</taxon>
        <taxon>Spermatophyta</taxon>
        <taxon>Magnoliopsida</taxon>
        <taxon>Liliopsida</taxon>
        <taxon>Poales</taxon>
        <taxon>Poaceae</taxon>
        <taxon>PACMAD clade</taxon>
        <taxon>Panicoideae</taxon>
        <taxon>Panicodae</taxon>
        <taxon>Paniceae</taxon>
        <taxon>Panicinae</taxon>
        <taxon>Panicum</taxon>
        <taxon>Panicum sect. Hiantes</taxon>
    </lineage>
</organism>
<proteinExistence type="predicted"/>
<gene>
    <name evidence="1" type="ORF">PVAP13_5KG205707</name>
</gene>